<organism evidence="1 2">
    <name type="scientific">Aspergillus wentii DTO 134E9</name>
    <dbReference type="NCBI Taxonomy" id="1073089"/>
    <lineage>
        <taxon>Eukaryota</taxon>
        <taxon>Fungi</taxon>
        <taxon>Dikarya</taxon>
        <taxon>Ascomycota</taxon>
        <taxon>Pezizomycotina</taxon>
        <taxon>Eurotiomycetes</taxon>
        <taxon>Eurotiomycetidae</taxon>
        <taxon>Eurotiales</taxon>
        <taxon>Aspergillaceae</taxon>
        <taxon>Aspergillus</taxon>
        <taxon>Aspergillus subgen. Cremei</taxon>
    </lineage>
</organism>
<proteinExistence type="predicted"/>
<dbReference type="EMBL" id="KV878209">
    <property type="protein sequence ID" value="OJJ40677.1"/>
    <property type="molecule type" value="Genomic_DNA"/>
</dbReference>
<gene>
    <name evidence="1" type="ORF">ASPWEDRAFT_34122</name>
</gene>
<keyword evidence="2" id="KW-1185">Reference proteome</keyword>
<dbReference type="GeneID" id="63749773"/>
<evidence type="ECO:0000313" key="2">
    <source>
        <dbReference type="Proteomes" id="UP000184383"/>
    </source>
</evidence>
<reference evidence="2" key="1">
    <citation type="journal article" date="2017" name="Genome Biol.">
        <title>Comparative genomics reveals high biological diversity and specific adaptations in the industrially and medically important fungal genus Aspergillus.</title>
        <authorList>
            <person name="de Vries R.P."/>
            <person name="Riley R."/>
            <person name="Wiebenga A."/>
            <person name="Aguilar-Osorio G."/>
            <person name="Amillis S."/>
            <person name="Uchima C.A."/>
            <person name="Anderluh G."/>
            <person name="Asadollahi M."/>
            <person name="Askin M."/>
            <person name="Barry K."/>
            <person name="Battaglia E."/>
            <person name="Bayram O."/>
            <person name="Benocci T."/>
            <person name="Braus-Stromeyer S.A."/>
            <person name="Caldana C."/>
            <person name="Canovas D."/>
            <person name="Cerqueira G.C."/>
            <person name="Chen F."/>
            <person name="Chen W."/>
            <person name="Choi C."/>
            <person name="Clum A."/>
            <person name="Dos Santos R.A."/>
            <person name="Damasio A.R."/>
            <person name="Diallinas G."/>
            <person name="Emri T."/>
            <person name="Fekete E."/>
            <person name="Flipphi M."/>
            <person name="Freyberg S."/>
            <person name="Gallo A."/>
            <person name="Gournas C."/>
            <person name="Habgood R."/>
            <person name="Hainaut M."/>
            <person name="Harispe M.L."/>
            <person name="Henrissat B."/>
            <person name="Hilden K.S."/>
            <person name="Hope R."/>
            <person name="Hossain A."/>
            <person name="Karabika E."/>
            <person name="Karaffa L."/>
            <person name="Karanyi Z."/>
            <person name="Krasevec N."/>
            <person name="Kuo A."/>
            <person name="Kusch H."/>
            <person name="LaButti K."/>
            <person name="Lagendijk E.L."/>
            <person name="Lapidus A."/>
            <person name="Levasseur A."/>
            <person name="Lindquist E."/>
            <person name="Lipzen A."/>
            <person name="Logrieco A.F."/>
            <person name="MacCabe A."/>
            <person name="Maekelae M.R."/>
            <person name="Malavazi I."/>
            <person name="Melin P."/>
            <person name="Meyer V."/>
            <person name="Mielnichuk N."/>
            <person name="Miskei M."/>
            <person name="Molnar A.P."/>
            <person name="Mule G."/>
            <person name="Ngan C.Y."/>
            <person name="Orejas M."/>
            <person name="Orosz E."/>
            <person name="Ouedraogo J.P."/>
            <person name="Overkamp K.M."/>
            <person name="Park H.-S."/>
            <person name="Perrone G."/>
            <person name="Piumi F."/>
            <person name="Punt P.J."/>
            <person name="Ram A.F."/>
            <person name="Ramon A."/>
            <person name="Rauscher S."/>
            <person name="Record E."/>
            <person name="Riano-Pachon D.M."/>
            <person name="Robert V."/>
            <person name="Roehrig J."/>
            <person name="Ruller R."/>
            <person name="Salamov A."/>
            <person name="Salih N.S."/>
            <person name="Samson R.A."/>
            <person name="Sandor E."/>
            <person name="Sanguinetti M."/>
            <person name="Schuetze T."/>
            <person name="Sepcic K."/>
            <person name="Shelest E."/>
            <person name="Sherlock G."/>
            <person name="Sophianopoulou V."/>
            <person name="Squina F.M."/>
            <person name="Sun H."/>
            <person name="Susca A."/>
            <person name="Todd R.B."/>
            <person name="Tsang A."/>
            <person name="Unkles S.E."/>
            <person name="van de Wiele N."/>
            <person name="van Rossen-Uffink D."/>
            <person name="Oliveira J.V."/>
            <person name="Vesth T.C."/>
            <person name="Visser J."/>
            <person name="Yu J.-H."/>
            <person name="Zhou M."/>
            <person name="Andersen M.R."/>
            <person name="Archer D.B."/>
            <person name="Baker S.E."/>
            <person name="Benoit I."/>
            <person name="Brakhage A.A."/>
            <person name="Braus G.H."/>
            <person name="Fischer R."/>
            <person name="Frisvad J.C."/>
            <person name="Goldman G.H."/>
            <person name="Houbraken J."/>
            <person name="Oakley B."/>
            <person name="Pocsi I."/>
            <person name="Scazzocchio C."/>
            <person name="Seiboth B."/>
            <person name="vanKuyk P.A."/>
            <person name="Wortman J."/>
            <person name="Dyer P.S."/>
            <person name="Grigoriev I.V."/>
        </authorList>
    </citation>
    <scope>NUCLEOTIDE SEQUENCE [LARGE SCALE GENOMIC DNA]</scope>
    <source>
        <strain evidence="2">DTO 134E9</strain>
    </source>
</reference>
<dbReference type="AlphaFoldDB" id="A0A1L9S0K7"/>
<protein>
    <submittedName>
        <fullName evidence="1">Uncharacterized protein</fullName>
    </submittedName>
</protein>
<dbReference type="VEuPathDB" id="FungiDB:ASPWEDRAFT_34122"/>
<evidence type="ECO:0000313" key="1">
    <source>
        <dbReference type="EMBL" id="OJJ40677.1"/>
    </source>
</evidence>
<sequence>MRSWVTVTTVYFLCSSIRSTLRHSKRPQKQQQTSGWETFNTETKYNYNEEIISVMSSHAEEMKHIGQHLNFIPPFGNHNSRIGIIYEYGSVNKASSMNLPSAYRAKFYGDPTSRSLLSPFTIAGAHGSY</sequence>
<name>A0A1L9S0K7_ASPWE</name>
<dbReference type="RefSeq" id="XP_040694353.1">
    <property type="nucleotide sequence ID" value="XM_040833925.1"/>
</dbReference>
<accession>A0A1L9S0K7</accession>
<dbReference type="Proteomes" id="UP000184383">
    <property type="component" value="Unassembled WGS sequence"/>
</dbReference>